<reference evidence="9" key="1">
    <citation type="submission" date="2019-12" db="EMBL/GenBank/DDBJ databases">
        <title>An insight into the sialome of adult female Ixodes ricinus ticks feeding for 6 days.</title>
        <authorList>
            <person name="Perner J."/>
            <person name="Ribeiro J.M.C."/>
        </authorList>
    </citation>
    <scope>NUCLEOTIDE SEQUENCE</scope>
    <source>
        <strain evidence="9">Semi-engorged</strain>
        <tissue evidence="9">Salivary glands</tissue>
    </source>
</reference>
<keyword evidence="3" id="KW-0770">Synapse</keyword>
<dbReference type="Gene3D" id="1.10.8.270">
    <property type="entry name" value="putative rabgap domain of human tbc1 domain family member 14 like domains"/>
    <property type="match status" value="1"/>
</dbReference>
<feature type="domain" description="Rab-GAP TBC" evidence="7">
    <location>
        <begin position="57"/>
        <end position="244"/>
    </location>
</feature>
<dbReference type="GO" id="GO:0030659">
    <property type="term" value="C:cytoplasmic vesicle membrane"/>
    <property type="evidence" value="ECO:0007669"/>
    <property type="project" value="UniProtKB-SubCell"/>
</dbReference>
<dbReference type="AlphaFoldDB" id="A0A6B0VEV5"/>
<dbReference type="PANTHER" id="PTHR23354">
    <property type="entry name" value="NUCLEOLAR PROTEIN 7/ESTROGEN RECEPTOR COACTIVATOR-RELATED"/>
    <property type="match status" value="1"/>
</dbReference>
<dbReference type="GO" id="GO:0045202">
    <property type="term" value="C:synapse"/>
    <property type="evidence" value="ECO:0007669"/>
    <property type="project" value="UniProtKB-SubCell"/>
</dbReference>
<dbReference type="PANTHER" id="PTHR23354:SF122">
    <property type="entry name" value="GTPASE-ACTIVATING PROTEIN SKYWALKER"/>
    <property type="match status" value="1"/>
</dbReference>
<dbReference type="InterPro" id="IPR035969">
    <property type="entry name" value="Rab-GAP_TBC_sf"/>
</dbReference>
<evidence type="ECO:0000313" key="9">
    <source>
        <dbReference type="EMBL" id="MXV00092.1"/>
    </source>
</evidence>
<dbReference type="Pfam" id="PF07534">
    <property type="entry name" value="TLD"/>
    <property type="match status" value="1"/>
</dbReference>
<proteinExistence type="predicted"/>
<sequence length="565" mass="64259">MSMPACFQASHVDASKIPRPIPAAPTAITKAYGDVIQYLKQDKMKDAKSLVRAQHWPVDHPNRGELWLGLCQSHAKGSMEDDFYDSMVQESLGGLWPMSLPTFADPIYCEDYLLSEEGQKKAERVLYVLSVSHPFITYCPLLHPLASLFLHYLSEEQTYECISALIGGTIVRHLSQTRLMHDTSAYALMQLTKRLAKKTYLRLNRKVEKEEDLERVFHTWELWIFRGLPFYHLVRAVDCYLIEGVRALYRIAMTILILYTQENASEFPPETLFSRVFKKKGEGSRDEAADPGQFLDRIIFFCQEIPFNVDKFLKTAYGIQGFSAKVLNQQLLKAEMYIRSCSSGRLRAASEGGLPLSESTYHLQITSSSLTVKEGKFDGIRAMSVGIIPLANFKSEVLNREQMGSLWSWLPPRITMLQPEVIYSTNEHGSSLTNFYFHTDTWEPTVIAILTTRDERFGAYCSTKWQERKQTYFGTGETFLFTFTPQPKRYPWVGANSASDVPHSSKLFLSANQHMIQIGAGNGFGLYIDESLENGRTERCDTFNNSPLASSNDFVIRIMEVIGFA</sequence>
<evidence type="ECO:0000259" key="8">
    <source>
        <dbReference type="PROSITE" id="PS51886"/>
    </source>
</evidence>
<keyword evidence="4" id="KW-0472">Membrane</keyword>
<dbReference type="GO" id="GO:0012505">
    <property type="term" value="C:endomembrane system"/>
    <property type="evidence" value="ECO:0007669"/>
    <property type="project" value="UniProtKB-SubCell"/>
</dbReference>
<evidence type="ECO:0000256" key="5">
    <source>
        <dbReference type="ARBA" id="ARBA00023329"/>
    </source>
</evidence>
<comment type="subcellular location">
    <subcellularLocation>
        <location evidence="1">Cytoplasmic vesicle membrane</location>
    </subcellularLocation>
    <subcellularLocation>
        <location evidence="2">Endomembrane system</location>
        <topology evidence="2">Peripheral membrane protein</topology>
    </subcellularLocation>
    <subcellularLocation>
        <location evidence="6">Synapse</location>
    </subcellularLocation>
</comment>
<dbReference type="InterPro" id="IPR006571">
    <property type="entry name" value="TLDc_dom"/>
</dbReference>
<dbReference type="SMART" id="SM00584">
    <property type="entry name" value="TLDc"/>
    <property type="match status" value="1"/>
</dbReference>
<evidence type="ECO:0000256" key="2">
    <source>
        <dbReference type="ARBA" id="ARBA00004184"/>
    </source>
</evidence>
<dbReference type="PROSITE" id="PS51886">
    <property type="entry name" value="TLDC"/>
    <property type="match status" value="1"/>
</dbReference>
<dbReference type="InterPro" id="IPR000195">
    <property type="entry name" value="Rab-GAP-TBC_dom"/>
</dbReference>
<dbReference type="PROSITE" id="PS50086">
    <property type="entry name" value="TBC_RABGAP"/>
    <property type="match status" value="1"/>
</dbReference>
<feature type="domain" description="TLDc" evidence="8">
    <location>
        <begin position="396"/>
        <end position="565"/>
    </location>
</feature>
<keyword evidence="5" id="KW-0968">Cytoplasmic vesicle</keyword>
<evidence type="ECO:0000256" key="1">
    <source>
        <dbReference type="ARBA" id="ARBA00004156"/>
    </source>
</evidence>
<evidence type="ECO:0000256" key="4">
    <source>
        <dbReference type="ARBA" id="ARBA00023136"/>
    </source>
</evidence>
<accession>A0A6B0VEV5</accession>
<dbReference type="Gene3D" id="1.10.472.80">
    <property type="entry name" value="Ypt/Rab-GAP domain of gyp1p, domain 3"/>
    <property type="match status" value="1"/>
</dbReference>
<protein>
    <submittedName>
        <fullName evidence="9">Putative rab-gtpase activating protein</fullName>
    </submittedName>
</protein>
<dbReference type="EMBL" id="GIFC01018008">
    <property type="protein sequence ID" value="MXV00092.1"/>
    <property type="molecule type" value="Transcribed_RNA"/>
</dbReference>
<organism evidence="9">
    <name type="scientific">Ixodes ricinus</name>
    <name type="common">Common tick</name>
    <name type="synonym">Acarus ricinus</name>
    <dbReference type="NCBI Taxonomy" id="34613"/>
    <lineage>
        <taxon>Eukaryota</taxon>
        <taxon>Metazoa</taxon>
        <taxon>Ecdysozoa</taxon>
        <taxon>Arthropoda</taxon>
        <taxon>Chelicerata</taxon>
        <taxon>Arachnida</taxon>
        <taxon>Acari</taxon>
        <taxon>Parasitiformes</taxon>
        <taxon>Ixodida</taxon>
        <taxon>Ixodoidea</taxon>
        <taxon>Ixodidae</taxon>
        <taxon>Ixodinae</taxon>
        <taxon>Ixodes</taxon>
    </lineage>
</organism>
<dbReference type="SMART" id="SM00164">
    <property type="entry name" value="TBC"/>
    <property type="match status" value="1"/>
</dbReference>
<dbReference type="Pfam" id="PF00566">
    <property type="entry name" value="RabGAP-TBC"/>
    <property type="match status" value="1"/>
</dbReference>
<name>A0A6B0VEV5_IXORI</name>
<evidence type="ECO:0000256" key="3">
    <source>
        <dbReference type="ARBA" id="ARBA00023018"/>
    </source>
</evidence>
<evidence type="ECO:0000256" key="6">
    <source>
        <dbReference type="ARBA" id="ARBA00034103"/>
    </source>
</evidence>
<evidence type="ECO:0000259" key="7">
    <source>
        <dbReference type="PROSITE" id="PS50086"/>
    </source>
</evidence>
<dbReference type="SUPFAM" id="SSF47923">
    <property type="entry name" value="Ypt/Rab-GAP domain of gyp1p"/>
    <property type="match status" value="1"/>
</dbReference>